<gene>
    <name evidence="2" type="ORF">C8N24_1192</name>
</gene>
<name>A0A660LC19_9ACTN</name>
<organism evidence="2 3">
    <name type="scientific">Solirubrobacter pauli</name>
    <dbReference type="NCBI Taxonomy" id="166793"/>
    <lineage>
        <taxon>Bacteria</taxon>
        <taxon>Bacillati</taxon>
        <taxon>Actinomycetota</taxon>
        <taxon>Thermoleophilia</taxon>
        <taxon>Solirubrobacterales</taxon>
        <taxon>Solirubrobacteraceae</taxon>
        <taxon>Solirubrobacter</taxon>
    </lineage>
</organism>
<keyword evidence="2" id="KW-0645">Protease</keyword>
<dbReference type="EMBL" id="RBIL01000001">
    <property type="protein sequence ID" value="RKQ91370.1"/>
    <property type="molecule type" value="Genomic_DNA"/>
</dbReference>
<accession>A0A660LC19</accession>
<dbReference type="Pfam" id="PF13620">
    <property type="entry name" value="CarboxypepD_reg"/>
    <property type="match status" value="1"/>
</dbReference>
<dbReference type="Gene3D" id="2.60.40.1120">
    <property type="entry name" value="Carboxypeptidase-like, regulatory domain"/>
    <property type="match status" value="1"/>
</dbReference>
<dbReference type="InterPro" id="IPR025351">
    <property type="entry name" value="Pvc16_N"/>
</dbReference>
<keyword evidence="2" id="KW-0378">Hydrolase</keyword>
<sequence length="284" mass="31598">MLTINVPLNTMLADLDETLRDLLKDELERHGFEGVDIEFDAPSRDWSGQLSKPTVNLFLYDLREAENLRASEWTPTQNSSNGRRVEIRPPMVMECSYAVTAWTQAVEDEHRLLSQVLAILFAFPQLPEERLNGRLTGGSQPWPIKGRIGQGKGEKSDFWSAVGGQYKVSLDYVVRLAVESGARRERGPEVRTQTIRTSLTDAPRTVLEMHRSTGRVKDEQGNPVSDVWVTLPDLGAWASSTPQGTFRFDRLPPGLHRVLARAADGREADALLQVPGPGADLVIS</sequence>
<dbReference type="GO" id="GO:0030246">
    <property type="term" value="F:carbohydrate binding"/>
    <property type="evidence" value="ECO:0007669"/>
    <property type="project" value="InterPro"/>
</dbReference>
<keyword evidence="3" id="KW-1185">Reference proteome</keyword>
<feature type="domain" description="Pvc16 N-terminal" evidence="1">
    <location>
        <begin position="15"/>
        <end position="190"/>
    </location>
</feature>
<evidence type="ECO:0000259" key="1">
    <source>
        <dbReference type="Pfam" id="PF14065"/>
    </source>
</evidence>
<dbReference type="SUPFAM" id="SSF49452">
    <property type="entry name" value="Starch-binding domain-like"/>
    <property type="match status" value="1"/>
</dbReference>
<proteinExistence type="predicted"/>
<dbReference type="AlphaFoldDB" id="A0A660LC19"/>
<keyword evidence="2" id="KW-0121">Carboxypeptidase</keyword>
<reference evidence="2 3" key="1">
    <citation type="submission" date="2018-10" db="EMBL/GenBank/DDBJ databases">
        <title>Genomic Encyclopedia of Archaeal and Bacterial Type Strains, Phase II (KMG-II): from individual species to whole genera.</title>
        <authorList>
            <person name="Goeker M."/>
        </authorList>
    </citation>
    <scope>NUCLEOTIDE SEQUENCE [LARGE SCALE GENOMIC DNA]</scope>
    <source>
        <strain evidence="2 3">DSM 14954</strain>
    </source>
</reference>
<dbReference type="GO" id="GO:0004180">
    <property type="term" value="F:carboxypeptidase activity"/>
    <property type="evidence" value="ECO:0007669"/>
    <property type="project" value="UniProtKB-KW"/>
</dbReference>
<dbReference type="Proteomes" id="UP000278962">
    <property type="component" value="Unassembled WGS sequence"/>
</dbReference>
<evidence type="ECO:0000313" key="3">
    <source>
        <dbReference type="Proteomes" id="UP000278962"/>
    </source>
</evidence>
<dbReference type="OrthoDB" id="5514409at2"/>
<protein>
    <submittedName>
        <fullName evidence="2">Carboxypeptidase family protein</fullName>
    </submittedName>
</protein>
<comment type="caution">
    <text evidence="2">The sequence shown here is derived from an EMBL/GenBank/DDBJ whole genome shotgun (WGS) entry which is preliminary data.</text>
</comment>
<evidence type="ECO:0000313" key="2">
    <source>
        <dbReference type="EMBL" id="RKQ91370.1"/>
    </source>
</evidence>
<dbReference type="InterPro" id="IPR013784">
    <property type="entry name" value="Carb-bd-like_fold"/>
</dbReference>
<dbReference type="Pfam" id="PF14065">
    <property type="entry name" value="Pvc16_N"/>
    <property type="match status" value="1"/>
</dbReference>
<dbReference type="RefSeq" id="WP_147447654.1">
    <property type="nucleotide sequence ID" value="NZ_RBIL01000001.1"/>
</dbReference>